<dbReference type="GeneID" id="88848351"/>
<dbReference type="Gene3D" id="3.20.20.70">
    <property type="entry name" value="Aldolase class I"/>
    <property type="match status" value="1"/>
</dbReference>
<dbReference type="GO" id="GO:0004807">
    <property type="term" value="F:triose-phosphate isomerase activity"/>
    <property type="evidence" value="ECO:0007669"/>
    <property type="project" value="UniProtKB-EC"/>
</dbReference>
<dbReference type="EMBL" id="AP019367">
    <property type="protein sequence ID" value="BBH49615.1"/>
    <property type="molecule type" value="Genomic_DNA"/>
</dbReference>
<reference evidence="5" key="1">
    <citation type="submission" date="2018-11" db="EMBL/GenBank/DDBJ databases">
        <title>Comparative genomics of Parolsenella catena and Libanicoccus massiliensis: Reclassification of Libanicoccus massiliensis as Parolsenella massiliensis comb. nov.</title>
        <authorList>
            <person name="Sakamoto M."/>
            <person name="Ikeyama N."/>
            <person name="Murakami T."/>
            <person name="Mori H."/>
            <person name="Yuki M."/>
            <person name="Ohkuma M."/>
        </authorList>
    </citation>
    <scope>NUCLEOTIDE SEQUENCE [LARGE SCALE GENOMIC DNA]</scope>
    <source>
        <strain evidence="5">JCM 31932</strain>
    </source>
</reference>
<comment type="pathway">
    <text evidence="3">Carbohydrate biosynthesis; gluconeogenesis.</text>
</comment>
<dbReference type="RefSeq" id="WP_126420848.1">
    <property type="nucleotide sequence ID" value="NZ_AP019367.1"/>
</dbReference>
<accession>A0A3G9KA75</accession>
<dbReference type="OrthoDB" id="9809429at2"/>
<evidence type="ECO:0000313" key="4">
    <source>
        <dbReference type="EMBL" id="BBH49615.1"/>
    </source>
</evidence>
<dbReference type="Pfam" id="PF00121">
    <property type="entry name" value="TIM"/>
    <property type="match status" value="1"/>
</dbReference>
<dbReference type="GO" id="GO:0019563">
    <property type="term" value="P:glycerol catabolic process"/>
    <property type="evidence" value="ECO:0007669"/>
    <property type="project" value="TreeGrafter"/>
</dbReference>
<dbReference type="GO" id="GO:0006096">
    <property type="term" value="P:glycolytic process"/>
    <property type="evidence" value="ECO:0007669"/>
    <property type="project" value="UniProtKB-UniPathway"/>
</dbReference>
<dbReference type="PANTHER" id="PTHR21139:SF42">
    <property type="entry name" value="TRIOSEPHOSPHATE ISOMERASE"/>
    <property type="match status" value="1"/>
</dbReference>
<name>A0A3G9KA75_9ACTN</name>
<comment type="subunit">
    <text evidence="3">Homodimer.</text>
</comment>
<evidence type="ECO:0000256" key="1">
    <source>
        <dbReference type="ARBA" id="ARBA00007422"/>
    </source>
</evidence>
<dbReference type="GO" id="GO:0046166">
    <property type="term" value="P:glyceraldehyde-3-phosphate biosynthetic process"/>
    <property type="evidence" value="ECO:0007669"/>
    <property type="project" value="TreeGrafter"/>
</dbReference>
<comment type="similarity">
    <text evidence="1 3">Belongs to the triosephosphate isomerase family.</text>
</comment>
<dbReference type="GO" id="GO:0005829">
    <property type="term" value="C:cytosol"/>
    <property type="evidence" value="ECO:0007669"/>
    <property type="project" value="TreeGrafter"/>
</dbReference>
<proteinExistence type="inferred from homology"/>
<comment type="subcellular location">
    <subcellularLocation>
        <location evidence="3">Cytoplasm</location>
    </subcellularLocation>
</comment>
<dbReference type="InterPro" id="IPR035990">
    <property type="entry name" value="TIM_sf"/>
</dbReference>
<evidence type="ECO:0000256" key="2">
    <source>
        <dbReference type="ARBA" id="ARBA00023235"/>
    </source>
</evidence>
<evidence type="ECO:0000256" key="3">
    <source>
        <dbReference type="RuleBase" id="RU363013"/>
    </source>
</evidence>
<dbReference type="CDD" id="cd00311">
    <property type="entry name" value="TIM"/>
    <property type="match status" value="1"/>
</dbReference>
<keyword evidence="5" id="KW-1185">Reference proteome</keyword>
<dbReference type="InterPro" id="IPR013785">
    <property type="entry name" value="Aldolase_TIM"/>
</dbReference>
<dbReference type="Proteomes" id="UP000273154">
    <property type="component" value="Chromosome"/>
</dbReference>
<dbReference type="UniPathway" id="UPA00138"/>
<evidence type="ECO:0000313" key="5">
    <source>
        <dbReference type="Proteomes" id="UP000273154"/>
    </source>
</evidence>
<dbReference type="KEGG" id="pcat:Pcatena_02020"/>
<dbReference type="AlphaFoldDB" id="A0A3G9KA75"/>
<gene>
    <name evidence="4" type="primary">tpiA_1</name>
    <name evidence="4" type="ORF">Pcatena_02020</name>
</gene>
<dbReference type="PANTHER" id="PTHR21139">
    <property type="entry name" value="TRIOSEPHOSPHATE ISOMERASE"/>
    <property type="match status" value="1"/>
</dbReference>
<dbReference type="EC" id="5.3.1.1" evidence="3"/>
<sequence>MKHIFLNLKRFDITPELGGVNRLAEPGQWGQAVASSIKDVADAYADVAEFAAFLPEAHLIGAANAAAGSHLGIGSEGVHGADTAPGGNFGAFTTLRTANSVTQLGCGWTLVGHCEERMNLRAIMGESGATADQIEPAVNRILNREVKAAQAAGLKVLFCMGERSEEVDAWEQVLTAQVSEGLEGCDLENVRIAYEPVWSIGPGKTPADAPYIAKVARLVKSVVTGVDVVYGGGLKADNAKMLAGIEEIDGGLIALTRFSGEIGFYPEEYAQIVDLYLNA</sequence>
<keyword evidence="3" id="KW-0312">Gluconeogenesis</keyword>
<comment type="catalytic activity">
    <reaction evidence="3">
        <text>D-glyceraldehyde 3-phosphate = dihydroxyacetone phosphate</text>
        <dbReference type="Rhea" id="RHEA:18585"/>
        <dbReference type="ChEBI" id="CHEBI:57642"/>
        <dbReference type="ChEBI" id="CHEBI:59776"/>
        <dbReference type="EC" id="5.3.1.1"/>
    </reaction>
</comment>
<organism evidence="4 5">
    <name type="scientific">Parolsenella catena</name>
    <dbReference type="NCBI Taxonomy" id="2003188"/>
    <lineage>
        <taxon>Bacteria</taxon>
        <taxon>Bacillati</taxon>
        <taxon>Actinomycetota</taxon>
        <taxon>Coriobacteriia</taxon>
        <taxon>Coriobacteriales</taxon>
        <taxon>Atopobiaceae</taxon>
        <taxon>Parolsenella</taxon>
    </lineage>
</organism>
<comment type="pathway">
    <text evidence="3">Carbohydrate degradation; glycolysis; D-glyceraldehyde 3-phosphate from glycerone phosphate: step 1/1.</text>
</comment>
<keyword evidence="3" id="KW-0963">Cytoplasm</keyword>
<dbReference type="PROSITE" id="PS51440">
    <property type="entry name" value="TIM_2"/>
    <property type="match status" value="1"/>
</dbReference>
<dbReference type="GO" id="GO:0006094">
    <property type="term" value="P:gluconeogenesis"/>
    <property type="evidence" value="ECO:0007669"/>
    <property type="project" value="UniProtKB-UniPathway"/>
</dbReference>
<dbReference type="SUPFAM" id="SSF51351">
    <property type="entry name" value="Triosephosphate isomerase (TIM)"/>
    <property type="match status" value="1"/>
</dbReference>
<dbReference type="UniPathway" id="UPA00109">
    <property type="reaction ID" value="UER00189"/>
</dbReference>
<protein>
    <recommendedName>
        <fullName evidence="3">Triosephosphate isomerase</fullName>
        <ecNumber evidence="3">5.3.1.1</ecNumber>
    </recommendedName>
</protein>
<keyword evidence="3" id="KW-0324">Glycolysis</keyword>
<keyword evidence="2 3" id="KW-0413">Isomerase</keyword>
<dbReference type="InterPro" id="IPR000652">
    <property type="entry name" value="Triosephosphate_isomerase"/>
</dbReference>